<evidence type="ECO:0000313" key="3">
    <source>
        <dbReference type="Proteomes" id="UP000034591"/>
    </source>
</evidence>
<comment type="caution">
    <text evidence="2">The sequence shown here is derived from an EMBL/GenBank/DDBJ whole genome shotgun (WGS) entry which is preliminary data.</text>
</comment>
<gene>
    <name evidence="2" type="ORF">US53_C0027G0005</name>
</gene>
<organism evidence="2 3">
    <name type="scientific">Candidatus Woesebacteria bacterium GW2011_GWA1_37_7</name>
    <dbReference type="NCBI Taxonomy" id="1618545"/>
    <lineage>
        <taxon>Bacteria</taxon>
        <taxon>Candidatus Woeseibacteriota</taxon>
    </lineage>
</organism>
<keyword evidence="1" id="KW-1133">Transmembrane helix</keyword>
<dbReference type="EMBL" id="LBTI01000027">
    <property type="protein sequence ID" value="KKQ37125.1"/>
    <property type="molecule type" value="Genomic_DNA"/>
</dbReference>
<feature type="transmembrane region" description="Helical" evidence="1">
    <location>
        <begin position="52"/>
        <end position="72"/>
    </location>
</feature>
<evidence type="ECO:0000256" key="1">
    <source>
        <dbReference type="SAM" id="Phobius"/>
    </source>
</evidence>
<proteinExistence type="predicted"/>
<keyword evidence="1" id="KW-0472">Membrane</keyword>
<sequence>MQKVSFVEGGIIVFKIIATTGYIVFGVFAMGLAFFAYKKILKEEYLVKKYKWMFILFCIVYSLLLILVYLLFFKEGFLDKVIFN</sequence>
<name>A0A0G0HF28_9BACT</name>
<accession>A0A0G0HF28</accession>
<dbReference type="STRING" id="1618545.US53_C0027G0005"/>
<keyword evidence="1" id="KW-0812">Transmembrane</keyword>
<feature type="transmembrane region" description="Helical" evidence="1">
    <location>
        <begin position="12"/>
        <end position="37"/>
    </location>
</feature>
<protein>
    <submittedName>
        <fullName evidence="2">Uncharacterized protein</fullName>
    </submittedName>
</protein>
<dbReference type="AlphaFoldDB" id="A0A0G0HF28"/>
<evidence type="ECO:0000313" key="2">
    <source>
        <dbReference type="EMBL" id="KKQ37125.1"/>
    </source>
</evidence>
<dbReference type="Proteomes" id="UP000034591">
    <property type="component" value="Unassembled WGS sequence"/>
</dbReference>
<reference evidence="2 3" key="1">
    <citation type="journal article" date="2015" name="Nature">
        <title>rRNA introns, odd ribosomes, and small enigmatic genomes across a large radiation of phyla.</title>
        <authorList>
            <person name="Brown C.T."/>
            <person name="Hug L.A."/>
            <person name="Thomas B.C."/>
            <person name="Sharon I."/>
            <person name="Castelle C.J."/>
            <person name="Singh A."/>
            <person name="Wilkins M.J."/>
            <person name="Williams K.H."/>
            <person name="Banfield J.F."/>
        </authorList>
    </citation>
    <scope>NUCLEOTIDE SEQUENCE [LARGE SCALE GENOMIC DNA]</scope>
</reference>